<dbReference type="GO" id="GO:0001503">
    <property type="term" value="P:ossification"/>
    <property type="evidence" value="ECO:0007669"/>
    <property type="project" value="TreeGrafter"/>
</dbReference>
<keyword evidence="3" id="KW-0732">Signal</keyword>
<dbReference type="Pfam" id="PF01391">
    <property type="entry name" value="Collagen"/>
    <property type="match status" value="1"/>
</dbReference>
<evidence type="ECO:0000313" key="9">
    <source>
        <dbReference type="Proteomes" id="UP000186698"/>
    </source>
</evidence>
<keyword evidence="5" id="KW-0106">Calcium</keyword>
<dbReference type="OrthoDB" id="7357196at2759"/>
<dbReference type="SUPFAM" id="SSF56436">
    <property type="entry name" value="C-type lectin-like"/>
    <property type="match status" value="1"/>
</dbReference>
<organism evidence="9 10">
    <name type="scientific">Xenopus laevis</name>
    <name type="common">African clawed frog</name>
    <dbReference type="NCBI Taxonomy" id="8355"/>
    <lineage>
        <taxon>Eukaryota</taxon>
        <taxon>Metazoa</taxon>
        <taxon>Chordata</taxon>
        <taxon>Craniata</taxon>
        <taxon>Vertebrata</taxon>
        <taxon>Euteleostomi</taxon>
        <taxon>Amphibia</taxon>
        <taxon>Batrachia</taxon>
        <taxon>Anura</taxon>
        <taxon>Pipoidea</taxon>
        <taxon>Pipidae</taxon>
        <taxon>Xenopodinae</taxon>
        <taxon>Xenopus</taxon>
        <taxon>Xenopus</taxon>
    </lineage>
</organism>
<evidence type="ECO:0000256" key="6">
    <source>
        <dbReference type="ARBA" id="ARBA00023119"/>
    </source>
</evidence>
<evidence type="ECO:0000256" key="4">
    <source>
        <dbReference type="ARBA" id="ARBA00022734"/>
    </source>
</evidence>
<evidence type="ECO:0000256" key="1">
    <source>
        <dbReference type="ARBA" id="ARBA00004613"/>
    </source>
</evidence>
<reference evidence="10" key="1">
    <citation type="submission" date="2025-08" db="UniProtKB">
        <authorList>
            <consortium name="RefSeq"/>
        </authorList>
    </citation>
    <scope>IDENTIFICATION</scope>
    <source>
        <strain evidence="10">J_2021</strain>
        <tissue evidence="10">Erythrocytes</tissue>
    </source>
</reference>
<dbReference type="PROSITE" id="PS00615">
    <property type="entry name" value="C_TYPE_LECTIN_1"/>
    <property type="match status" value="1"/>
</dbReference>
<keyword evidence="9" id="KW-1185">Reference proteome</keyword>
<dbReference type="SMART" id="SM00034">
    <property type="entry name" value="CLECT"/>
    <property type="match status" value="1"/>
</dbReference>
<dbReference type="KEGG" id="xla:108695793"/>
<keyword evidence="2" id="KW-0964">Secreted</keyword>
<evidence type="ECO:0000313" key="10">
    <source>
        <dbReference type="RefSeq" id="XP_018080248.2"/>
    </source>
</evidence>
<feature type="compositionally biased region" description="Basic and acidic residues" evidence="8">
    <location>
        <begin position="46"/>
        <end position="56"/>
    </location>
</feature>
<protein>
    <submittedName>
        <fullName evidence="10">Pulmonary surfactant-associated protein A2</fullName>
    </submittedName>
</protein>
<dbReference type="InterPro" id="IPR018378">
    <property type="entry name" value="C-type_lectin_CS"/>
</dbReference>
<evidence type="ECO:0000256" key="2">
    <source>
        <dbReference type="ARBA" id="ARBA00022525"/>
    </source>
</evidence>
<keyword evidence="4" id="KW-0430">Lectin</keyword>
<evidence type="ECO:0000256" key="8">
    <source>
        <dbReference type="SAM" id="MobiDB-lite"/>
    </source>
</evidence>
<dbReference type="PANTHER" id="PTHR22799:SF1">
    <property type="entry name" value="C-TYPE LECTIN DOMAIN FAMILY 11 MEMBER A"/>
    <property type="match status" value="1"/>
</dbReference>
<dbReference type="GO" id="GO:0030246">
    <property type="term" value="F:carbohydrate binding"/>
    <property type="evidence" value="ECO:0007669"/>
    <property type="project" value="UniProtKB-KW"/>
</dbReference>
<dbReference type="PaxDb" id="8355-A0A1L8FK85"/>
<dbReference type="GO" id="GO:0005615">
    <property type="term" value="C:extracellular space"/>
    <property type="evidence" value="ECO:0007669"/>
    <property type="project" value="TreeGrafter"/>
</dbReference>
<dbReference type="PANTHER" id="PTHR22799">
    <property type="entry name" value="TETRANECTIN-RELATED"/>
    <property type="match status" value="1"/>
</dbReference>
<keyword evidence="6" id="KW-0176">Collagen</keyword>
<dbReference type="STRING" id="8355.A0A1L8FK85"/>
<dbReference type="Gene3D" id="3.10.100.10">
    <property type="entry name" value="Mannose-Binding Protein A, subunit A"/>
    <property type="match status" value="1"/>
</dbReference>
<dbReference type="AlphaFoldDB" id="A0A1L8FK85"/>
<dbReference type="Pfam" id="PF00059">
    <property type="entry name" value="Lectin_C"/>
    <property type="match status" value="1"/>
</dbReference>
<evidence type="ECO:0000256" key="5">
    <source>
        <dbReference type="ARBA" id="ARBA00022837"/>
    </source>
</evidence>
<dbReference type="InterPro" id="IPR008160">
    <property type="entry name" value="Collagen"/>
</dbReference>
<dbReference type="GeneID" id="108695793"/>
<comment type="subcellular location">
    <subcellularLocation>
        <location evidence="1">Secreted</location>
    </subcellularLocation>
</comment>
<evidence type="ECO:0000256" key="7">
    <source>
        <dbReference type="ARBA" id="ARBA00023157"/>
    </source>
</evidence>
<feature type="region of interest" description="Disordered" evidence="8">
    <location>
        <begin position="1"/>
        <end position="62"/>
    </location>
</feature>
<proteinExistence type="predicted"/>
<dbReference type="GO" id="GO:0005581">
    <property type="term" value="C:collagen trimer"/>
    <property type="evidence" value="ECO:0007669"/>
    <property type="project" value="UniProtKB-KW"/>
</dbReference>
<accession>A0A1L8FK85</accession>
<dbReference type="PROSITE" id="PS50041">
    <property type="entry name" value="C_TYPE_LECTIN_2"/>
    <property type="match status" value="1"/>
</dbReference>
<dbReference type="Proteomes" id="UP000186698">
    <property type="component" value="Chromosome 7L"/>
</dbReference>
<dbReference type="InterPro" id="IPR016186">
    <property type="entry name" value="C-type_lectin-like/link_sf"/>
</dbReference>
<dbReference type="GO" id="GO:0008083">
    <property type="term" value="F:growth factor activity"/>
    <property type="evidence" value="ECO:0007669"/>
    <property type="project" value="TreeGrafter"/>
</dbReference>
<gene>
    <name evidence="10" type="primary">sftpa.L</name>
</gene>
<keyword evidence="7" id="KW-1015">Disulfide bond</keyword>
<dbReference type="CTD" id="108695793"/>
<name>A0A1L8FK85_XENLA</name>
<sequence>MGLPGRDGKDGTKGDPGPPGPQGPLGENQGQPGRDGLQGSIGEPGQKGEKGQKGDRGFPGISGSLDHDLHIQIFDLTNHMSNIVGALRLEGKIQTAGGKMFASSGKELDFEASVAACKEVGGRIATPVNEAENNAVLTFVKLYNTYAYLGITMREIGNKLHYLDGTSVNYTNWEKNEPSSNGKEPCIEMYTDGQWNDKNCNQYRLTVCEF</sequence>
<dbReference type="InterPro" id="IPR001304">
    <property type="entry name" value="C-type_lectin-like"/>
</dbReference>
<dbReference type="InterPro" id="IPR016187">
    <property type="entry name" value="CTDL_fold"/>
</dbReference>
<evidence type="ECO:0000256" key="3">
    <source>
        <dbReference type="ARBA" id="ARBA00022729"/>
    </source>
</evidence>
<dbReference type="OMA" id="NWHRNEP"/>
<feature type="compositionally biased region" description="Basic and acidic residues" evidence="8">
    <location>
        <begin position="1"/>
        <end position="13"/>
    </location>
</feature>
<dbReference type="InterPro" id="IPR051663">
    <property type="entry name" value="CLec_Tetranectin-domain"/>
</dbReference>
<dbReference type="RefSeq" id="XP_018080248.2">
    <property type="nucleotide sequence ID" value="XM_018224759.2"/>
</dbReference>